<accession>A0AA88Z0U3</accession>
<protein>
    <submittedName>
        <fullName evidence="1">Uncharacterized protein</fullName>
    </submittedName>
</protein>
<evidence type="ECO:0000313" key="2">
    <source>
        <dbReference type="Proteomes" id="UP000029575"/>
    </source>
</evidence>
<gene>
    <name evidence="1" type="ORF">DM43_2002</name>
</gene>
<proteinExistence type="predicted"/>
<dbReference type="Proteomes" id="UP000029575">
    <property type="component" value="Unassembled WGS sequence"/>
</dbReference>
<organism evidence="1 2">
    <name type="scientific">Burkholderia cepacia</name>
    <name type="common">Pseudomonas cepacia</name>
    <dbReference type="NCBI Taxonomy" id="292"/>
    <lineage>
        <taxon>Bacteria</taxon>
        <taxon>Pseudomonadati</taxon>
        <taxon>Pseudomonadota</taxon>
        <taxon>Betaproteobacteria</taxon>
        <taxon>Burkholderiales</taxon>
        <taxon>Burkholderiaceae</taxon>
        <taxon>Burkholderia</taxon>
        <taxon>Burkholderia cepacia complex</taxon>
    </lineage>
</organism>
<name>A0AA88Z0U3_BURCE</name>
<sequence>MGWIDRINARLTRFARRHEPARYIEPDGVRLVFPNGTEKRLPFAVLVGARAELRDIFVGDIVVLMLRFDDGTRVEFGQDDPNWWALMEGLDRSGRIARPSAEWQPEVIAASGDSAAIDLM</sequence>
<dbReference type="EMBL" id="JPGD01000006">
    <property type="protein sequence ID" value="KGB92718.1"/>
    <property type="molecule type" value="Genomic_DNA"/>
</dbReference>
<reference evidence="1 2" key="1">
    <citation type="submission" date="2014-06" db="EMBL/GenBank/DDBJ databases">
        <authorList>
            <person name="Bishop-Lilly K.A."/>
            <person name="Broomall S.M."/>
            <person name="Chain P.S."/>
            <person name="Chertkov O."/>
            <person name="Coyne S.R."/>
            <person name="Daligault H.E."/>
            <person name="Davenport K.W."/>
            <person name="Erkkila T."/>
            <person name="Frey K.G."/>
            <person name="Gibbons H.S."/>
            <person name="Gu W."/>
            <person name="Jaissle J."/>
            <person name="Johnson S.L."/>
            <person name="Koroleva G.I."/>
            <person name="Ladner J.T."/>
            <person name="Lo C.-C."/>
            <person name="Minogue T.D."/>
            <person name="Munk C."/>
            <person name="Palacios G.F."/>
            <person name="Redden C.L."/>
            <person name="Rosenzweig C.N."/>
            <person name="Scholz M.B."/>
            <person name="Teshima H."/>
            <person name="Xu Y."/>
        </authorList>
    </citation>
    <scope>NUCLEOTIDE SEQUENCE [LARGE SCALE GENOMIC DNA]</scope>
    <source>
        <strain evidence="1 2">DWS 37UF10B-2</strain>
    </source>
</reference>
<dbReference type="AlphaFoldDB" id="A0AA88Z0U3"/>
<comment type="caution">
    <text evidence="1">The sequence shown here is derived from an EMBL/GenBank/DDBJ whole genome shotgun (WGS) entry which is preliminary data.</text>
</comment>
<evidence type="ECO:0000313" key="1">
    <source>
        <dbReference type="EMBL" id="KGB92718.1"/>
    </source>
</evidence>